<dbReference type="PROSITE" id="PS50294">
    <property type="entry name" value="WD_REPEATS_REGION"/>
    <property type="match status" value="1"/>
</dbReference>
<feature type="repeat" description="WD" evidence="5">
    <location>
        <begin position="66"/>
        <end position="100"/>
    </location>
</feature>
<evidence type="ECO:0000256" key="5">
    <source>
        <dbReference type="PROSITE-ProRule" id="PRU00221"/>
    </source>
</evidence>
<evidence type="ECO:0000313" key="8">
    <source>
        <dbReference type="Proteomes" id="UP000246740"/>
    </source>
</evidence>
<dbReference type="PANTHER" id="PTHR44040">
    <property type="entry name" value="RETINOBLASTOMA-BINDING PROTEIN 5"/>
    <property type="match status" value="1"/>
</dbReference>
<feature type="compositionally biased region" description="Polar residues" evidence="6">
    <location>
        <begin position="109"/>
        <end position="126"/>
    </location>
</feature>
<sequence>MNAQLLNPFTIDIPDSVAATLETADCSVCSFNHGNGVFKGQYLAVGRTDGLITIWDLETRSVLRILSAHVKTVSSLCWSSYNRYLASSSTDGNVVVWDLSAKSVAGPVTTASSQPSIGFNFDTSDPNQSASNHQSQSQSQFQHHALPFSSERKHTVRFDAPVSSVNIAPGDSRRLLVVLSTQEAYLVDLTEQVMIKKRRRQQQLNPAHANGTTDHSQSNGIASSSYAPATSSNGGNTEADFDVHVEDIPQSYKKIKLVNNQAGGGTEEESGSGITSAKFTRDGRFVVAGTSRGSLYIFDAATGQIVDTDEDKSLSTTSGVKELSFDAAGRHLVVNCGDRAIRILSVTTKADLANPFDDGERGTLDSDGFHGERGKRRKTGLRLILLHKIQDMIQRTAWVNVGFSPDSDYIFAGAAHKAAHNVYIWDRSSGTLVKILEGPKDWLVGADWHPSRPVLASVSNTGTIYVWFTPTEEIWSAYAPGFEELEENEEYQEREDEFDFSDLTSKDRIRQEEQEAADVRVVEPKASASALNNCIETGFTPRQLSTLLGLPLTRSPSSLQQQTQTPVALSAIAPRLEGLISSSDPTGFEDAKTLTFTVRDDDTNEAFVIPPRLEDDFSDLHDELS</sequence>
<dbReference type="STRING" id="1882483.A0A317Y000"/>
<dbReference type="OrthoDB" id="196858at2759"/>
<evidence type="ECO:0000313" key="7">
    <source>
        <dbReference type="EMBL" id="PWZ02861.1"/>
    </source>
</evidence>
<dbReference type="PANTHER" id="PTHR44040:SF1">
    <property type="entry name" value="RETINOBLASTOMA-BINDING PROTEIN 5"/>
    <property type="match status" value="1"/>
</dbReference>
<reference evidence="7 8" key="1">
    <citation type="journal article" date="2018" name="Mol. Biol. Evol.">
        <title>Broad Genomic Sampling Reveals a Smut Pathogenic Ancestry of the Fungal Clade Ustilaginomycotina.</title>
        <authorList>
            <person name="Kijpornyongpan T."/>
            <person name="Mondo S.J."/>
            <person name="Barry K."/>
            <person name="Sandor L."/>
            <person name="Lee J."/>
            <person name="Lipzen A."/>
            <person name="Pangilinan J."/>
            <person name="LaButti K."/>
            <person name="Hainaut M."/>
            <person name="Henrissat B."/>
            <person name="Grigoriev I.V."/>
            <person name="Spatafora J.W."/>
            <person name="Aime M.C."/>
        </authorList>
    </citation>
    <scope>NUCLEOTIDE SEQUENCE [LARGE SCALE GENOMIC DNA]</scope>
    <source>
        <strain evidence="7 8">MCA 3645</strain>
    </source>
</reference>
<dbReference type="AlphaFoldDB" id="A0A317Y000"/>
<evidence type="ECO:0000256" key="6">
    <source>
        <dbReference type="SAM" id="MobiDB-lite"/>
    </source>
</evidence>
<dbReference type="InParanoid" id="A0A317Y000"/>
<comment type="subcellular location">
    <subcellularLocation>
        <location evidence="1">Nucleus</location>
    </subcellularLocation>
</comment>
<accession>A0A317Y000</accession>
<dbReference type="InterPro" id="IPR001680">
    <property type="entry name" value="WD40_rpt"/>
</dbReference>
<dbReference type="PROSITE" id="PS00678">
    <property type="entry name" value="WD_REPEATS_1"/>
    <property type="match status" value="1"/>
</dbReference>
<feature type="repeat" description="WD" evidence="5">
    <location>
        <begin position="40"/>
        <end position="65"/>
    </location>
</feature>
<gene>
    <name evidence="7" type="ORF">BCV70DRAFT_197122</name>
</gene>
<feature type="compositionally biased region" description="Polar residues" evidence="6">
    <location>
        <begin position="202"/>
        <end position="236"/>
    </location>
</feature>
<dbReference type="PROSITE" id="PS50082">
    <property type="entry name" value="WD_REPEATS_2"/>
    <property type="match status" value="2"/>
</dbReference>
<dbReference type="SMART" id="SM00320">
    <property type="entry name" value="WD40"/>
    <property type="match status" value="6"/>
</dbReference>
<protein>
    <submittedName>
        <fullName evidence="7">WD40 repeat-like protein</fullName>
    </submittedName>
</protein>
<dbReference type="InterPro" id="IPR015943">
    <property type="entry name" value="WD40/YVTN_repeat-like_dom_sf"/>
</dbReference>
<evidence type="ECO:0000256" key="3">
    <source>
        <dbReference type="ARBA" id="ARBA00022737"/>
    </source>
</evidence>
<dbReference type="InterPro" id="IPR036322">
    <property type="entry name" value="WD40_repeat_dom_sf"/>
</dbReference>
<dbReference type="SUPFAM" id="SSF50978">
    <property type="entry name" value="WD40 repeat-like"/>
    <property type="match status" value="1"/>
</dbReference>
<feature type="region of interest" description="Disordered" evidence="6">
    <location>
        <begin position="198"/>
        <end position="240"/>
    </location>
</feature>
<keyword evidence="2 5" id="KW-0853">WD repeat</keyword>
<dbReference type="Pfam" id="PF00400">
    <property type="entry name" value="WD40"/>
    <property type="match status" value="2"/>
</dbReference>
<dbReference type="InterPro" id="IPR019775">
    <property type="entry name" value="WD40_repeat_CS"/>
</dbReference>
<dbReference type="Proteomes" id="UP000246740">
    <property type="component" value="Unassembled WGS sequence"/>
</dbReference>
<feature type="region of interest" description="Disordered" evidence="6">
    <location>
        <begin position="107"/>
        <end position="143"/>
    </location>
</feature>
<dbReference type="EMBL" id="KZ819188">
    <property type="protein sequence ID" value="PWZ02861.1"/>
    <property type="molecule type" value="Genomic_DNA"/>
</dbReference>
<name>A0A317Y000_9BASI</name>
<keyword evidence="4" id="KW-0539">Nucleus</keyword>
<evidence type="ECO:0000256" key="2">
    <source>
        <dbReference type="ARBA" id="ARBA00022574"/>
    </source>
</evidence>
<evidence type="ECO:0000256" key="1">
    <source>
        <dbReference type="ARBA" id="ARBA00004123"/>
    </source>
</evidence>
<keyword evidence="3" id="KW-0677">Repeat</keyword>
<dbReference type="Gene3D" id="2.130.10.10">
    <property type="entry name" value="YVTN repeat-like/Quinoprotein amine dehydrogenase"/>
    <property type="match status" value="3"/>
</dbReference>
<dbReference type="GO" id="GO:0048188">
    <property type="term" value="C:Set1C/COMPASS complex"/>
    <property type="evidence" value="ECO:0007669"/>
    <property type="project" value="InterPro"/>
</dbReference>
<evidence type="ECO:0000256" key="4">
    <source>
        <dbReference type="ARBA" id="ARBA00023242"/>
    </source>
</evidence>
<keyword evidence="8" id="KW-1185">Reference proteome</keyword>
<dbReference type="InterPro" id="IPR037850">
    <property type="entry name" value="RBBP5/Swd1"/>
</dbReference>
<feature type="compositionally biased region" description="Low complexity" evidence="6">
    <location>
        <begin position="127"/>
        <end position="143"/>
    </location>
</feature>
<dbReference type="FunCoup" id="A0A317Y000">
    <property type="interactions" value="771"/>
</dbReference>
<proteinExistence type="predicted"/>
<organism evidence="7 8">
    <name type="scientific">Testicularia cyperi</name>
    <dbReference type="NCBI Taxonomy" id="1882483"/>
    <lineage>
        <taxon>Eukaryota</taxon>
        <taxon>Fungi</taxon>
        <taxon>Dikarya</taxon>
        <taxon>Basidiomycota</taxon>
        <taxon>Ustilaginomycotina</taxon>
        <taxon>Ustilaginomycetes</taxon>
        <taxon>Ustilaginales</taxon>
        <taxon>Anthracoideaceae</taxon>
        <taxon>Testicularia</taxon>
    </lineage>
</organism>